<reference evidence="1" key="1">
    <citation type="journal article" date="2021" name="New Phytol.">
        <title>Evolutionary innovations through gain and loss of genes in the ectomycorrhizal Boletales.</title>
        <authorList>
            <person name="Wu G."/>
            <person name="Miyauchi S."/>
            <person name="Morin E."/>
            <person name="Kuo A."/>
            <person name="Drula E."/>
            <person name="Varga T."/>
            <person name="Kohler A."/>
            <person name="Feng B."/>
            <person name="Cao Y."/>
            <person name="Lipzen A."/>
            <person name="Daum C."/>
            <person name="Hundley H."/>
            <person name="Pangilinan J."/>
            <person name="Johnson J."/>
            <person name="Barry K."/>
            <person name="LaButti K."/>
            <person name="Ng V."/>
            <person name="Ahrendt S."/>
            <person name="Min B."/>
            <person name="Choi I.G."/>
            <person name="Park H."/>
            <person name="Plett J.M."/>
            <person name="Magnuson J."/>
            <person name="Spatafora J.W."/>
            <person name="Nagy L.G."/>
            <person name="Henrissat B."/>
            <person name="Grigoriev I.V."/>
            <person name="Yang Z.L."/>
            <person name="Xu J."/>
            <person name="Martin F.M."/>
        </authorList>
    </citation>
    <scope>NUCLEOTIDE SEQUENCE</scope>
    <source>
        <strain evidence="1">ATCC 28755</strain>
    </source>
</reference>
<accession>A0ACB8A7W5</accession>
<proteinExistence type="predicted"/>
<protein>
    <submittedName>
        <fullName evidence="1">Protein serine threonine phosphatase 2C</fullName>
    </submittedName>
</protein>
<name>A0ACB8A7W5_9AGAM</name>
<gene>
    <name evidence="1" type="ORF">BJ138DRAFT_1154918</name>
</gene>
<sequence>MFRLLSRRLTQRTKLGLALGTSGVFYCLHTTRILHLDVQEPSLPTSLNDHEKDIKLLLSQLSNSNRLREREQSTIVEDKASGIARYDVSQISSNFPCEDDHGGIVVPTPSSHWSFFAVFDGHNGWETSRWLSQNLIPAVIGALADTYSQYLRDHDIDGAEPFPCPSPEVIDKTLKDTFLRLDDDIVNAPLERVFSSPSREAAIRLLTPAYAGSCAILGFYDSQTRLLRIALTGDSRAVLGRRTVDDSGKVTYAVQVLSHDQNGDNESEVSRLYAEHPGEADLTKGNRVMGWGLSRAFGDARMKWSLIIQDRLLQYLGRTPYKNVLTPPYFTAEPVITTTEIKPGDILILASDGLWECLTNEEAVGLAGLWTTSNGNKRPLNSEGGYAPEDLPVILGNDTTTRYSQWRAPKKFTVADSNAATHLIRNAIGGADTDLTAALLSINSPRSRSYVDDITAMVVFFDDE</sequence>
<organism evidence="1 2">
    <name type="scientific">Hygrophoropsis aurantiaca</name>
    <dbReference type="NCBI Taxonomy" id="72124"/>
    <lineage>
        <taxon>Eukaryota</taxon>
        <taxon>Fungi</taxon>
        <taxon>Dikarya</taxon>
        <taxon>Basidiomycota</taxon>
        <taxon>Agaricomycotina</taxon>
        <taxon>Agaricomycetes</taxon>
        <taxon>Agaricomycetidae</taxon>
        <taxon>Boletales</taxon>
        <taxon>Coniophorineae</taxon>
        <taxon>Hygrophoropsidaceae</taxon>
        <taxon>Hygrophoropsis</taxon>
    </lineage>
</organism>
<dbReference type="EMBL" id="MU267751">
    <property type="protein sequence ID" value="KAH7909594.1"/>
    <property type="molecule type" value="Genomic_DNA"/>
</dbReference>
<evidence type="ECO:0000313" key="1">
    <source>
        <dbReference type="EMBL" id="KAH7909594.1"/>
    </source>
</evidence>
<evidence type="ECO:0000313" key="2">
    <source>
        <dbReference type="Proteomes" id="UP000790377"/>
    </source>
</evidence>
<comment type="caution">
    <text evidence="1">The sequence shown here is derived from an EMBL/GenBank/DDBJ whole genome shotgun (WGS) entry which is preliminary data.</text>
</comment>
<keyword evidence="2" id="KW-1185">Reference proteome</keyword>
<dbReference type="Proteomes" id="UP000790377">
    <property type="component" value="Unassembled WGS sequence"/>
</dbReference>